<reference evidence="2 3" key="1">
    <citation type="submission" date="2024-09" db="EMBL/GenBank/DDBJ databases">
        <authorList>
            <person name="Sun Q."/>
            <person name="Mori K."/>
        </authorList>
    </citation>
    <scope>NUCLEOTIDE SEQUENCE [LARGE SCALE GENOMIC DNA]</scope>
    <source>
        <strain evidence="2 3">TISTR 2452</strain>
    </source>
</reference>
<dbReference type="RefSeq" id="WP_377498785.1">
    <property type="nucleotide sequence ID" value="NZ_JBHMDO010000038.1"/>
</dbReference>
<dbReference type="EMBL" id="JBHMDO010000038">
    <property type="protein sequence ID" value="MFB9328968.1"/>
    <property type="molecule type" value="Genomic_DNA"/>
</dbReference>
<dbReference type="PANTHER" id="PTHR43233:SF1">
    <property type="entry name" value="FAMILY N-ACETYLTRANSFERASE, PUTATIVE (AFU_ORTHOLOGUE AFUA_6G03350)-RELATED"/>
    <property type="match status" value="1"/>
</dbReference>
<name>A0ABV5KXL4_9BACL</name>
<dbReference type="Pfam" id="PF13508">
    <property type="entry name" value="Acetyltransf_7"/>
    <property type="match status" value="1"/>
</dbReference>
<dbReference type="InterPro" id="IPR016181">
    <property type="entry name" value="Acyl_CoA_acyltransferase"/>
</dbReference>
<dbReference type="SUPFAM" id="SSF55729">
    <property type="entry name" value="Acyl-CoA N-acyltransferases (Nat)"/>
    <property type="match status" value="1"/>
</dbReference>
<organism evidence="2 3">
    <name type="scientific">Paenibacillus aurantiacus</name>
    <dbReference type="NCBI Taxonomy" id="1936118"/>
    <lineage>
        <taxon>Bacteria</taxon>
        <taxon>Bacillati</taxon>
        <taxon>Bacillota</taxon>
        <taxon>Bacilli</taxon>
        <taxon>Bacillales</taxon>
        <taxon>Paenibacillaceae</taxon>
        <taxon>Paenibacillus</taxon>
    </lineage>
</organism>
<dbReference type="CDD" id="cd04301">
    <property type="entry name" value="NAT_SF"/>
    <property type="match status" value="1"/>
</dbReference>
<sequence>MERQIGEYWISTDKGRLDLDRICQLLANSYWANNRAVDVIRKSIDNSVCFGIYRGQEQVGFARVVTDHATVFYLCDVIIDEAHRKQGLGKQLVACIIEQFGSMHGLLATFDAHGLYEQYGFQRNERLMNRRVR</sequence>
<dbReference type="PROSITE" id="PS51186">
    <property type="entry name" value="GNAT"/>
    <property type="match status" value="1"/>
</dbReference>
<dbReference type="PANTHER" id="PTHR43233">
    <property type="entry name" value="FAMILY N-ACETYLTRANSFERASE, PUTATIVE (AFU_ORTHOLOGUE AFUA_6G03350)-RELATED"/>
    <property type="match status" value="1"/>
</dbReference>
<dbReference type="InterPro" id="IPR053144">
    <property type="entry name" value="Acetyltransferase_Butenolide"/>
</dbReference>
<evidence type="ECO:0000313" key="2">
    <source>
        <dbReference type="EMBL" id="MFB9328968.1"/>
    </source>
</evidence>
<dbReference type="Proteomes" id="UP001589747">
    <property type="component" value="Unassembled WGS sequence"/>
</dbReference>
<evidence type="ECO:0000313" key="3">
    <source>
        <dbReference type="Proteomes" id="UP001589747"/>
    </source>
</evidence>
<keyword evidence="2" id="KW-0012">Acyltransferase</keyword>
<proteinExistence type="predicted"/>
<dbReference type="GO" id="GO:0016746">
    <property type="term" value="F:acyltransferase activity"/>
    <property type="evidence" value="ECO:0007669"/>
    <property type="project" value="UniProtKB-KW"/>
</dbReference>
<dbReference type="InterPro" id="IPR000182">
    <property type="entry name" value="GNAT_dom"/>
</dbReference>
<keyword evidence="2" id="KW-0808">Transferase</keyword>
<keyword evidence="3" id="KW-1185">Reference proteome</keyword>
<dbReference type="Gene3D" id="3.40.630.30">
    <property type="match status" value="1"/>
</dbReference>
<accession>A0ABV5KXL4</accession>
<comment type="caution">
    <text evidence="2">The sequence shown here is derived from an EMBL/GenBank/DDBJ whole genome shotgun (WGS) entry which is preliminary data.</text>
</comment>
<gene>
    <name evidence="2" type="ORF">ACFFSY_23790</name>
</gene>
<evidence type="ECO:0000259" key="1">
    <source>
        <dbReference type="PROSITE" id="PS51186"/>
    </source>
</evidence>
<feature type="domain" description="N-acetyltransferase" evidence="1">
    <location>
        <begin position="6"/>
        <end position="133"/>
    </location>
</feature>
<protein>
    <submittedName>
        <fullName evidence="2">GNAT family N-acetyltransferase</fullName>
        <ecNumber evidence="2">2.3.-.-</ecNumber>
    </submittedName>
</protein>
<dbReference type="EC" id="2.3.-.-" evidence="2"/>